<evidence type="ECO:0000256" key="4">
    <source>
        <dbReference type="ARBA" id="ARBA00022475"/>
    </source>
</evidence>
<evidence type="ECO:0000313" key="11">
    <source>
        <dbReference type="EMBL" id="QPE03868.1"/>
    </source>
</evidence>
<organism evidence="11 12">
    <name type="scientific">Microbacterium schleiferi</name>
    <dbReference type="NCBI Taxonomy" id="69362"/>
    <lineage>
        <taxon>Bacteria</taxon>
        <taxon>Bacillati</taxon>
        <taxon>Actinomycetota</taxon>
        <taxon>Actinomycetes</taxon>
        <taxon>Micrococcales</taxon>
        <taxon>Microbacteriaceae</taxon>
        <taxon>Microbacterium</taxon>
    </lineage>
</organism>
<comment type="subcellular location">
    <subcellularLocation>
        <location evidence="1 10">Cell membrane</location>
        <topology evidence="1 10">Multi-pass membrane protein</topology>
    </subcellularLocation>
</comment>
<dbReference type="GO" id="GO:0008381">
    <property type="term" value="F:mechanosensitive monoatomic ion channel activity"/>
    <property type="evidence" value="ECO:0007669"/>
    <property type="project" value="UniProtKB-UniRule"/>
</dbReference>
<protein>
    <recommendedName>
        <fullName evidence="10">Large-conductance mechanosensitive channel</fullName>
    </recommendedName>
</protein>
<proteinExistence type="inferred from homology"/>
<feature type="transmembrane region" description="Helical" evidence="10">
    <location>
        <begin position="68"/>
        <end position="93"/>
    </location>
</feature>
<dbReference type="HAMAP" id="MF_00115">
    <property type="entry name" value="MscL"/>
    <property type="match status" value="1"/>
</dbReference>
<evidence type="ECO:0000256" key="6">
    <source>
        <dbReference type="ARBA" id="ARBA00022989"/>
    </source>
</evidence>
<keyword evidence="9 10" id="KW-0407">Ion channel</keyword>
<keyword evidence="12" id="KW-1185">Reference proteome</keyword>
<evidence type="ECO:0000256" key="3">
    <source>
        <dbReference type="ARBA" id="ARBA00022448"/>
    </source>
</evidence>
<dbReference type="PANTHER" id="PTHR30266:SF2">
    <property type="entry name" value="LARGE-CONDUCTANCE MECHANOSENSITIVE CHANNEL"/>
    <property type="match status" value="1"/>
</dbReference>
<dbReference type="PANTHER" id="PTHR30266">
    <property type="entry name" value="MECHANOSENSITIVE CHANNEL MSCL"/>
    <property type="match status" value="1"/>
</dbReference>
<feature type="transmembrane region" description="Helical" evidence="10">
    <location>
        <begin position="21"/>
        <end position="48"/>
    </location>
</feature>
<sequence>MIKGFREFILRGNVIDLAVAVVIGAAFTTIVNTLVASFINPLIGLFFAADSLNEALAVPVPTLGGGTVTFAFGAIIGAVINFLAVAVVVYFVFVMPMNRLKERAAAREQLPPEPEPMPSEAEILIQIRDLLQKQNDTAPPKP</sequence>
<comment type="subunit">
    <text evidence="10">Homopentamer.</text>
</comment>
<comment type="function">
    <text evidence="10">Channel that opens in response to stretch forces in the membrane lipid bilayer. May participate in the regulation of osmotic pressure changes within the cell.</text>
</comment>
<dbReference type="InterPro" id="IPR036019">
    <property type="entry name" value="MscL_channel"/>
</dbReference>
<evidence type="ECO:0000256" key="7">
    <source>
        <dbReference type="ARBA" id="ARBA00023065"/>
    </source>
</evidence>
<keyword evidence="6 10" id="KW-1133">Transmembrane helix</keyword>
<gene>
    <name evidence="10 11" type="primary">mscL</name>
    <name evidence="11" type="ORF">IT882_11425</name>
</gene>
<evidence type="ECO:0000256" key="10">
    <source>
        <dbReference type="HAMAP-Rule" id="MF_00115"/>
    </source>
</evidence>
<dbReference type="GO" id="GO:0005886">
    <property type="term" value="C:plasma membrane"/>
    <property type="evidence" value="ECO:0007669"/>
    <property type="project" value="UniProtKB-SubCell"/>
</dbReference>
<dbReference type="InterPro" id="IPR001185">
    <property type="entry name" value="MS_channel"/>
</dbReference>
<dbReference type="NCBIfam" id="TIGR00220">
    <property type="entry name" value="mscL"/>
    <property type="match status" value="1"/>
</dbReference>
<comment type="similarity">
    <text evidence="2 10">Belongs to the MscL family.</text>
</comment>
<dbReference type="PRINTS" id="PR01264">
    <property type="entry name" value="MECHCHANNEL"/>
</dbReference>
<dbReference type="KEGG" id="msf:IT882_11425"/>
<evidence type="ECO:0000256" key="2">
    <source>
        <dbReference type="ARBA" id="ARBA00007254"/>
    </source>
</evidence>
<keyword evidence="4 10" id="KW-1003">Cell membrane</keyword>
<keyword evidence="7 10" id="KW-0406">Ion transport</keyword>
<name>A0A7S8MW97_9MICO</name>
<keyword evidence="8 10" id="KW-0472">Membrane</keyword>
<dbReference type="Gene3D" id="1.10.1200.120">
    <property type="entry name" value="Large-conductance mechanosensitive channel, MscL, domain 1"/>
    <property type="match status" value="1"/>
</dbReference>
<evidence type="ECO:0000256" key="5">
    <source>
        <dbReference type="ARBA" id="ARBA00022692"/>
    </source>
</evidence>
<accession>A0A7S8MW97</accession>
<keyword evidence="5 10" id="KW-0812">Transmembrane</keyword>
<dbReference type="EMBL" id="CP064760">
    <property type="protein sequence ID" value="QPE03868.1"/>
    <property type="molecule type" value="Genomic_DNA"/>
</dbReference>
<dbReference type="InterPro" id="IPR019823">
    <property type="entry name" value="Mechanosensitive_channel_CS"/>
</dbReference>
<evidence type="ECO:0000256" key="9">
    <source>
        <dbReference type="ARBA" id="ARBA00023303"/>
    </source>
</evidence>
<dbReference type="PROSITE" id="PS01327">
    <property type="entry name" value="MSCL"/>
    <property type="match status" value="1"/>
</dbReference>
<dbReference type="InterPro" id="IPR037673">
    <property type="entry name" value="MSC/AndL"/>
</dbReference>
<dbReference type="RefSeq" id="WP_195691959.1">
    <property type="nucleotide sequence ID" value="NZ_CP064760.1"/>
</dbReference>
<evidence type="ECO:0000256" key="1">
    <source>
        <dbReference type="ARBA" id="ARBA00004651"/>
    </source>
</evidence>
<dbReference type="AlphaFoldDB" id="A0A7S8MW97"/>
<evidence type="ECO:0000256" key="8">
    <source>
        <dbReference type="ARBA" id="ARBA00023136"/>
    </source>
</evidence>
<keyword evidence="3 10" id="KW-0813">Transport</keyword>
<dbReference type="Pfam" id="PF01741">
    <property type="entry name" value="MscL"/>
    <property type="match status" value="1"/>
</dbReference>
<reference evidence="11 12" key="1">
    <citation type="submission" date="2020-11" db="EMBL/GenBank/DDBJ databases">
        <title>Amino acid is mineralized and recycled by bacteria in oceanic microbiome.</title>
        <authorList>
            <person name="Zheng L.Y."/>
        </authorList>
    </citation>
    <scope>NUCLEOTIDE SEQUENCE [LARGE SCALE GENOMIC DNA]</scope>
    <source>
        <strain evidence="11 12">A32-1</strain>
    </source>
</reference>
<evidence type="ECO:0000313" key="12">
    <source>
        <dbReference type="Proteomes" id="UP000594480"/>
    </source>
</evidence>
<dbReference type="Proteomes" id="UP000594480">
    <property type="component" value="Chromosome"/>
</dbReference>
<dbReference type="SUPFAM" id="SSF81330">
    <property type="entry name" value="Gated mechanosensitive channel"/>
    <property type="match status" value="1"/>
</dbReference>